<dbReference type="Proteomes" id="UP000028525">
    <property type="component" value="Unassembled WGS sequence"/>
</dbReference>
<feature type="domain" description="N-acetyltransferase" evidence="2">
    <location>
        <begin position="1"/>
        <end position="144"/>
    </location>
</feature>
<evidence type="ECO:0000313" key="4">
    <source>
        <dbReference type="Proteomes" id="UP000028525"/>
    </source>
</evidence>
<keyword evidence="3" id="KW-0808">Transferase</keyword>
<sequence length="144" mass="16668">MVHEMRRSDVSGVAEVERLCFSDPWSLETVKDGLESSLDTWLVVEEEGAVLGYCVFRVIAGEGELLRIAVLPAYRGRGLSKKLMDRLVESSIKKGVKSLSLEVRESNKKARNLYRYYGFEEETIRKNYYRNPCENAIIMWNRRI</sequence>
<dbReference type="CDD" id="cd04301">
    <property type="entry name" value="NAT_SF"/>
    <property type="match status" value="1"/>
</dbReference>
<dbReference type="Pfam" id="PF00583">
    <property type="entry name" value="Acetyltransf_1"/>
    <property type="match status" value="1"/>
</dbReference>
<keyword evidence="4" id="KW-1185">Reference proteome</keyword>
<comment type="catalytic activity">
    <reaction evidence="1">
        <text>N-terminal L-alanyl-[ribosomal protein bS18] + acetyl-CoA = N-terminal N(alpha)-acetyl-L-alanyl-[ribosomal protein bS18] + CoA + H(+)</text>
        <dbReference type="Rhea" id="RHEA:43756"/>
        <dbReference type="Rhea" id="RHEA-COMP:10676"/>
        <dbReference type="Rhea" id="RHEA-COMP:10677"/>
        <dbReference type="ChEBI" id="CHEBI:15378"/>
        <dbReference type="ChEBI" id="CHEBI:57287"/>
        <dbReference type="ChEBI" id="CHEBI:57288"/>
        <dbReference type="ChEBI" id="CHEBI:64718"/>
        <dbReference type="ChEBI" id="CHEBI:83683"/>
        <dbReference type="EC" id="2.3.1.266"/>
    </reaction>
</comment>
<organism evidence="3 4">
    <name type="scientific">Lacrimispora celerecrescens</name>
    <dbReference type="NCBI Taxonomy" id="29354"/>
    <lineage>
        <taxon>Bacteria</taxon>
        <taxon>Bacillati</taxon>
        <taxon>Bacillota</taxon>
        <taxon>Clostridia</taxon>
        <taxon>Lachnospirales</taxon>
        <taxon>Lachnospiraceae</taxon>
        <taxon>Lacrimispora</taxon>
    </lineage>
</organism>
<keyword evidence="1" id="KW-0963">Cytoplasm</keyword>
<accession>A0A084JRP2</accession>
<reference evidence="3 4" key="1">
    <citation type="submission" date="2014-07" db="EMBL/GenBank/DDBJ databases">
        <title>Draft genome of Clostridium celerecrescens 152B isolated from sediments associated with methane hydrate from Krishna Godavari basin.</title>
        <authorList>
            <person name="Honkalas V.S."/>
            <person name="Dabir A.P."/>
            <person name="Arora P."/>
            <person name="Dhakephalkar P.K."/>
        </authorList>
    </citation>
    <scope>NUCLEOTIDE SEQUENCE [LARGE SCALE GENOMIC DNA]</scope>
    <source>
        <strain evidence="3 4">152B</strain>
    </source>
</reference>
<dbReference type="InterPro" id="IPR000182">
    <property type="entry name" value="GNAT_dom"/>
</dbReference>
<dbReference type="InterPro" id="IPR006464">
    <property type="entry name" value="AcTrfase_RimI/Ard1"/>
</dbReference>
<dbReference type="OrthoDB" id="9794566at2"/>
<evidence type="ECO:0000313" key="3">
    <source>
        <dbReference type="EMBL" id="KEZ91626.1"/>
    </source>
</evidence>
<name>A0A084JRP2_9FIRM</name>
<comment type="caution">
    <text evidence="3">The sequence shown here is derived from an EMBL/GenBank/DDBJ whole genome shotgun (WGS) entry which is preliminary data.</text>
</comment>
<dbReference type="RefSeq" id="WP_038277661.1">
    <property type="nucleotide sequence ID" value="NZ_JPME01000003.1"/>
</dbReference>
<dbReference type="GO" id="GO:0005737">
    <property type="term" value="C:cytoplasm"/>
    <property type="evidence" value="ECO:0007669"/>
    <property type="project" value="UniProtKB-SubCell"/>
</dbReference>
<dbReference type="PANTHER" id="PTHR43617:SF20">
    <property type="entry name" value="N-ALPHA-ACETYLTRANSFERASE RIMI"/>
    <property type="match status" value="1"/>
</dbReference>
<comment type="similarity">
    <text evidence="1">Belongs to the acetyltransferase family. RimI subfamily.</text>
</comment>
<dbReference type="STRING" id="29354.IO98_02845"/>
<proteinExistence type="inferred from homology"/>
<evidence type="ECO:0000259" key="2">
    <source>
        <dbReference type="PROSITE" id="PS51186"/>
    </source>
</evidence>
<evidence type="ECO:0000256" key="1">
    <source>
        <dbReference type="RuleBase" id="RU363094"/>
    </source>
</evidence>
<dbReference type="PANTHER" id="PTHR43617">
    <property type="entry name" value="L-AMINO ACID N-ACETYLTRANSFERASE"/>
    <property type="match status" value="1"/>
</dbReference>
<dbReference type="InterPro" id="IPR016181">
    <property type="entry name" value="Acyl_CoA_acyltransferase"/>
</dbReference>
<dbReference type="EC" id="2.3.1.266" evidence="1"/>
<gene>
    <name evidence="3" type="ORF">IO98_02845</name>
</gene>
<dbReference type="GO" id="GO:0008999">
    <property type="term" value="F:protein-N-terminal-alanine acetyltransferase activity"/>
    <property type="evidence" value="ECO:0007669"/>
    <property type="project" value="UniProtKB-EC"/>
</dbReference>
<dbReference type="SUPFAM" id="SSF55729">
    <property type="entry name" value="Acyl-CoA N-acyltransferases (Nat)"/>
    <property type="match status" value="1"/>
</dbReference>
<dbReference type="NCBIfam" id="TIGR01575">
    <property type="entry name" value="rimI"/>
    <property type="match status" value="1"/>
</dbReference>
<dbReference type="EMBL" id="JPME01000003">
    <property type="protein sequence ID" value="KEZ91626.1"/>
    <property type="molecule type" value="Genomic_DNA"/>
</dbReference>
<dbReference type="InterPro" id="IPR050276">
    <property type="entry name" value="MshD_Acetyltransferase"/>
</dbReference>
<comment type="function">
    <text evidence="1">Acetylates the N-terminal alanine of ribosomal protein bS18.</text>
</comment>
<dbReference type="PROSITE" id="PS51186">
    <property type="entry name" value="GNAT"/>
    <property type="match status" value="1"/>
</dbReference>
<dbReference type="AlphaFoldDB" id="A0A084JRP2"/>
<protein>
    <recommendedName>
        <fullName evidence="1">[Ribosomal protein bS18]-alanine N-acetyltransferase</fullName>
        <ecNumber evidence="1">2.3.1.266</ecNumber>
    </recommendedName>
</protein>
<dbReference type="Gene3D" id="3.40.630.30">
    <property type="match status" value="1"/>
</dbReference>
<comment type="subcellular location">
    <subcellularLocation>
        <location evidence="1">Cytoplasm</location>
    </subcellularLocation>
</comment>